<feature type="region of interest" description="Disordered" evidence="1">
    <location>
        <begin position="80"/>
        <end position="141"/>
    </location>
</feature>
<comment type="caution">
    <text evidence="2">The sequence shown here is derived from an EMBL/GenBank/DDBJ whole genome shotgun (WGS) entry which is preliminary data.</text>
</comment>
<dbReference type="EMBL" id="NQVE01000046">
    <property type="protein sequence ID" value="RAL51767.1"/>
    <property type="molecule type" value="Genomic_DNA"/>
</dbReference>
<evidence type="ECO:0000313" key="2">
    <source>
        <dbReference type="EMBL" id="RAL51767.1"/>
    </source>
</evidence>
<keyword evidence="3" id="KW-1185">Reference proteome</keyword>
<gene>
    <name evidence="2" type="ORF">DM860_010485</name>
</gene>
<accession>A0A328E1M0</accession>
<protein>
    <submittedName>
        <fullName evidence="2">Uncharacterized protein</fullName>
    </submittedName>
</protein>
<organism evidence="2 3">
    <name type="scientific">Cuscuta australis</name>
    <dbReference type="NCBI Taxonomy" id="267555"/>
    <lineage>
        <taxon>Eukaryota</taxon>
        <taxon>Viridiplantae</taxon>
        <taxon>Streptophyta</taxon>
        <taxon>Embryophyta</taxon>
        <taxon>Tracheophyta</taxon>
        <taxon>Spermatophyta</taxon>
        <taxon>Magnoliopsida</taxon>
        <taxon>eudicotyledons</taxon>
        <taxon>Gunneridae</taxon>
        <taxon>Pentapetalae</taxon>
        <taxon>asterids</taxon>
        <taxon>lamiids</taxon>
        <taxon>Solanales</taxon>
        <taxon>Convolvulaceae</taxon>
        <taxon>Cuscuteae</taxon>
        <taxon>Cuscuta</taxon>
        <taxon>Cuscuta subgen. Grammica</taxon>
        <taxon>Cuscuta sect. Cleistogrammica</taxon>
    </lineage>
</organism>
<reference evidence="2 3" key="1">
    <citation type="submission" date="2018-06" db="EMBL/GenBank/DDBJ databases">
        <title>The Genome of Cuscuta australis (Dodder) Provides Insight into the Evolution of Plant Parasitism.</title>
        <authorList>
            <person name="Liu H."/>
        </authorList>
    </citation>
    <scope>NUCLEOTIDE SEQUENCE [LARGE SCALE GENOMIC DNA]</scope>
    <source>
        <strain evidence="3">cv. Yunnan</strain>
        <tissue evidence="2">Vines</tissue>
    </source>
</reference>
<dbReference type="AlphaFoldDB" id="A0A328E1M0"/>
<dbReference type="Proteomes" id="UP000249390">
    <property type="component" value="Unassembled WGS sequence"/>
</dbReference>
<evidence type="ECO:0000256" key="1">
    <source>
        <dbReference type="SAM" id="MobiDB-lite"/>
    </source>
</evidence>
<dbReference type="PANTHER" id="PTHR35104:SF13">
    <property type="entry name" value="OS03G0807000 PROTEIN"/>
    <property type="match status" value="1"/>
</dbReference>
<dbReference type="PANTHER" id="PTHR35104">
    <property type="entry name" value="OS03G0807000 PROTEIN"/>
    <property type="match status" value="1"/>
</dbReference>
<sequence>MVLNSPLVVGVATASAELCQHIACNPERLSRDQVLYLLFSFPCRQLRRLCSAFCLPPPPLPSPHQICDLKQSQKKKLLETRKNVRSLKSEEQSERESGEGSNDGRNESCGVGLRRRSRGRRREVIGRRRQDGGECHQGDHENGEKSFGIHLLRLWRRSSSELQKSRRIFFFRRKGMLRMWR</sequence>
<feature type="compositionally biased region" description="Basic and acidic residues" evidence="1">
    <location>
        <begin position="122"/>
        <end position="141"/>
    </location>
</feature>
<feature type="compositionally biased region" description="Basic and acidic residues" evidence="1">
    <location>
        <begin position="80"/>
        <end position="106"/>
    </location>
</feature>
<name>A0A328E1M0_9ASTE</name>
<proteinExistence type="predicted"/>
<evidence type="ECO:0000313" key="3">
    <source>
        <dbReference type="Proteomes" id="UP000249390"/>
    </source>
</evidence>